<feature type="compositionally biased region" description="Basic residues" evidence="1">
    <location>
        <begin position="593"/>
        <end position="602"/>
    </location>
</feature>
<evidence type="ECO:0000259" key="2">
    <source>
        <dbReference type="PROSITE" id="PS50994"/>
    </source>
</evidence>
<keyword evidence="4" id="KW-1185">Reference proteome</keyword>
<dbReference type="InterPro" id="IPR036397">
    <property type="entry name" value="RNaseH_sf"/>
</dbReference>
<dbReference type="SUPFAM" id="SSF53098">
    <property type="entry name" value="Ribonuclease H-like"/>
    <property type="match status" value="1"/>
</dbReference>
<evidence type="ECO:0000256" key="1">
    <source>
        <dbReference type="SAM" id="MobiDB-lite"/>
    </source>
</evidence>
<dbReference type="InterPro" id="IPR012337">
    <property type="entry name" value="RNaseH-like_sf"/>
</dbReference>
<dbReference type="PROSITE" id="PS50994">
    <property type="entry name" value="INTEGRASE"/>
    <property type="match status" value="1"/>
</dbReference>
<dbReference type="Pfam" id="PF09299">
    <property type="entry name" value="Mu-transpos_C"/>
    <property type="match status" value="1"/>
</dbReference>
<feature type="region of interest" description="Disordered" evidence="1">
    <location>
        <begin position="591"/>
        <end position="671"/>
    </location>
</feature>
<dbReference type="RefSeq" id="WP_310266785.1">
    <property type="nucleotide sequence ID" value="NZ_JAVDXU010000002.1"/>
</dbReference>
<dbReference type="InterPro" id="IPR001584">
    <property type="entry name" value="Integrase_cat-core"/>
</dbReference>
<gene>
    <name evidence="3" type="ORF">J2X20_003323</name>
</gene>
<evidence type="ECO:0000313" key="4">
    <source>
        <dbReference type="Proteomes" id="UP001180453"/>
    </source>
</evidence>
<accession>A0ABU1YR20</accession>
<feature type="compositionally biased region" description="Polar residues" evidence="1">
    <location>
        <begin position="615"/>
        <end position="624"/>
    </location>
</feature>
<dbReference type="InterPro" id="IPR015378">
    <property type="entry name" value="Transposase-like_Mu_C"/>
</dbReference>
<sequence>MSAFAFRVGLVFEWGGVQYRIEKLQPNSQVLLEQVDNGSCRLVMRSELLEAYCDTGPTGIKATVPEEVQRSHFSRPLSDLPPETQAEVRRRKHYIDVVAEQGRPSFTRGYLLPLLQQAAASIDDKKKPSVATFWRWWRRYQIDQDARALVPQSRARLQRNGQSELFEMLRDAIAEAMAMSPLANAVTVHTALERRIQAENRRRLEDDHLRAPCLRTVQRLLNDAPKYDLAMLREGKPAADRKFRTVVRSVKSSHILERVEVDHTPLDLFLVDEKTMLPLGRPIVTILIDHYSRMVLGYYIGFGQPSTAAVMSALRHAILPKKPAEPVVPGLKVVHTWNCYGRPLALILDNGLEFHGNDLESVALDLGITLQFCPKREPRFKGTVERFLRTLNYSFAHQLPGTSFARLHQRGDYDPAKHALLTLVEFRHLFEKWLLDIYGQTLHRGVNGVPMALWDEGAQRTTIELPPDLAAFQRRIGMVEERALQHYGIDLNNIRYCDSSLNRLFDIHGPGAPMRIVFDPDDVGEIQVWGPQDLEPVTVRATLFEEYTGLTLVQAGLVHDKIKEKGLAAHDRDAVRQAKIDLAEGMQQLLGSRKQRDRRRHAELRGLSATRRNKGTSFGDSSSPAHGPSLAPPARPSKRPKLRLVEGPAVETTEPSKLLPRFTIKSERLDP</sequence>
<dbReference type="Proteomes" id="UP001180453">
    <property type="component" value="Unassembled WGS sequence"/>
</dbReference>
<name>A0ABU1YR20_ROSSA</name>
<feature type="domain" description="Integrase catalytic" evidence="2">
    <location>
        <begin position="261"/>
        <end position="458"/>
    </location>
</feature>
<proteinExistence type="predicted"/>
<reference evidence="3 4" key="1">
    <citation type="submission" date="2023-07" db="EMBL/GenBank/DDBJ databases">
        <title>Sorghum-associated microbial communities from plants grown in Nebraska, USA.</title>
        <authorList>
            <person name="Schachtman D."/>
        </authorList>
    </citation>
    <scope>NUCLEOTIDE SEQUENCE [LARGE SCALE GENOMIC DNA]</scope>
    <source>
        <strain evidence="3 4">BE314</strain>
    </source>
</reference>
<protein>
    <submittedName>
        <fullName evidence="3">Transposase</fullName>
    </submittedName>
</protein>
<dbReference type="Gene3D" id="3.30.420.10">
    <property type="entry name" value="Ribonuclease H-like superfamily/Ribonuclease H"/>
    <property type="match status" value="1"/>
</dbReference>
<evidence type="ECO:0000313" key="3">
    <source>
        <dbReference type="EMBL" id="MDR7270665.1"/>
    </source>
</evidence>
<comment type="caution">
    <text evidence="3">The sequence shown here is derived from an EMBL/GenBank/DDBJ whole genome shotgun (WGS) entry which is preliminary data.</text>
</comment>
<organism evidence="3 4">
    <name type="scientific">Roseateles saccharophilus</name>
    <name type="common">Pseudomonas saccharophila</name>
    <dbReference type="NCBI Taxonomy" id="304"/>
    <lineage>
        <taxon>Bacteria</taxon>
        <taxon>Pseudomonadati</taxon>
        <taxon>Pseudomonadota</taxon>
        <taxon>Betaproteobacteria</taxon>
        <taxon>Burkholderiales</taxon>
        <taxon>Sphaerotilaceae</taxon>
        <taxon>Roseateles</taxon>
    </lineage>
</organism>
<dbReference type="EMBL" id="JAVDXU010000002">
    <property type="protein sequence ID" value="MDR7270665.1"/>
    <property type="molecule type" value="Genomic_DNA"/>
</dbReference>